<evidence type="ECO:0000313" key="4">
    <source>
        <dbReference type="EMBL" id="PIQ89416.1"/>
    </source>
</evidence>
<dbReference type="InterPro" id="IPR029787">
    <property type="entry name" value="Nucleotide_cyclase"/>
</dbReference>
<organism evidence="4 5">
    <name type="scientific">Candidatus Ghiorseimicrobium undicola</name>
    <dbReference type="NCBI Taxonomy" id="1974746"/>
    <lineage>
        <taxon>Bacteria</taxon>
        <taxon>Pseudomonadati</taxon>
        <taxon>Candidatus Omnitrophota</taxon>
        <taxon>Candidatus Ghiorseimicrobium</taxon>
    </lineage>
</organism>
<dbReference type="InterPro" id="IPR050469">
    <property type="entry name" value="Diguanylate_Cyclase"/>
</dbReference>
<dbReference type="Gene3D" id="3.40.50.300">
    <property type="entry name" value="P-loop containing nucleotide triphosphate hydrolases"/>
    <property type="match status" value="1"/>
</dbReference>
<comment type="caution">
    <text evidence="4">The sequence shown here is derived from an EMBL/GenBank/DDBJ whole genome shotgun (WGS) entry which is preliminary data.</text>
</comment>
<reference evidence="4 5" key="1">
    <citation type="submission" date="2017-09" db="EMBL/GenBank/DDBJ databases">
        <title>Depth-based differentiation of microbial function through sediment-hosted aquifers and enrichment of novel symbionts in the deep terrestrial subsurface.</title>
        <authorList>
            <person name="Probst A.J."/>
            <person name="Ladd B."/>
            <person name="Jarett J.K."/>
            <person name="Geller-Mcgrath D.E."/>
            <person name="Sieber C.M."/>
            <person name="Emerson J.B."/>
            <person name="Anantharaman K."/>
            <person name="Thomas B.C."/>
            <person name="Malmstrom R."/>
            <person name="Stieglmeier M."/>
            <person name="Klingl A."/>
            <person name="Woyke T."/>
            <person name="Ryan C.M."/>
            <person name="Banfield J.F."/>
        </authorList>
    </citation>
    <scope>NUCLEOTIDE SEQUENCE [LARGE SCALE GENOMIC DNA]</scope>
    <source>
        <strain evidence="4">CG11_big_fil_rev_8_21_14_0_20_42_13</strain>
    </source>
</reference>
<accession>A0A2H0LYG3</accession>
<proteinExistence type="predicted"/>
<dbReference type="GO" id="GO:0052621">
    <property type="term" value="F:diguanylate cyclase activity"/>
    <property type="evidence" value="ECO:0007669"/>
    <property type="project" value="UniProtKB-EC"/>
</dbReference>
<name>A0A2H0LYG3_9BACT</name>
<dbReference type="InterPro" id="IPR041664">
    <property type="entry name" value="AAA_16"/>
</dbReference>
<dbReference type="CDD" id="cd01949">
    <property type="entry name" value="GGDEF"/>
    <property type="match status" value="1"/>
</dbReference>
<dbReference type="Gene3D" id="3.30.70.270">
    <property type="match status" value="1"/>
</dbReference>
<dbReference type="EC" id="2.7.7.65" evidence="1"/>
<evidence type="ECO:0000256" key="1">
    <source>
        <dbReference type="ARBA" id="ARBA00012528"/>
    </source>
</evidence>
<dbReference type="PANTHER" id="PTHR45138">
    <property type="entry name" value="REGULATORY COMPONENTS OF SENSORY TRANSDUCTION SYSTEM"/>
    <property type="match status" value="1"/>
</dbReference>
<dbReference type="Gene3D" id="1.25.10.10">
    <property type="entry name" value="Leucine-rich Repeat Variant"/>
    <property type="match status" value="1"/>
</dbReference>
<dbReference type="Pfam" id="PF00990">
    <property type="entry name" value="GGDEF"/>
    <property type="match status" value="1"/>
</dbReference>
<dbReference type="NCBIfam" id="TIGR00254">
    <property type="entry name" value="GGDEF"/>
    <property type="match status" value="1"/>
</dbReference>
<dbReference type="InterPro" id="IPR043128">
    <property type="entry name" value="Rev_trsase/Diguanyl_cyclase"/>
</dbReference>
<evidence type="ECO:0000313" key="5">
    <source>
        <dbReference type="Proteomes" id="UP000229641"/>
    </source>
</evidence>
<dbReference type="InterPro" id="IPR011989">
    <property type="entry name" value="ARM-like"/>
</dbReference>
<dbReference type="InterPro" id="IPR027417">
    <property type="entry name" value="P-loop_NTPase"/>
</dbReference>
<dbReference type="SUPFAM" id="SSF52540">
    <property type="entry name" value="P-loop containing nucleoside triphosphate hydrolases"/>
    <property type="match status" value="1"/>
</dbReference>
<dbReference type="PROSITE" id="PS50887">
    <property type="entry name" value="GGDEF"/>
    <property type="match status" value="1"/>
</dbReference>
<dbReference type="Pfam" id="PF13191">
    <property type="entry name" value="AAA_16"/>
    <property type="match status" value="1"/>
</dbReference>
<gene>
    <name evidence="4" type="ORF">COV72_03150</name>
</gene>
<dbReference type="EMBL" id="PCWA01000042">
    <property type="protein sequence ID" value="PIQ89416.1"/>
    <property type="molecule type" value="Genomic_DNA"/>
</dbReference>
<evidence type="ECO:0000256" key="2">
    <source>
        <dbReference type="ARBA" id="ARBA00034247"/>
    </source>
</evidence>
<dbReference type="FunFam" id="3.30.70.270:FF:000001">
    <property type="entry name" value="Diguanylate cyclase domain protein"/>
    <property type="match status" value="1"/>
</dbReference>
<dbReference type="SMART" id="SM00267">
    <property type="entry name" value="GGDEF"/>
    <property type="match status" value="1"/>
</dbReference>
<dbReference type="Pfam" id="PF13646">
    <property type="entry name" value="HEAT_2"/>
    <property type="match status" value="1"/>
</dbReference>
<sequence>MDNEKIFPNQPDSDIRFEKPTFIDPLTGLFNRYYLYEFLPQEIKKAQASNYSLGVFMLDIDNFKDLNDTYGHLAGDEILQKFSDFLKKSRRATDMVIRYAGDEFVILLPGIDRDNGIKLGGRLVEQVNSSIIKLKGGEELRLTISIGFSLCPEDAADVDKLLDLADKALYLSKEKGRNQICHAKEVTLETADFQIALDSFPCPVFIDRYDEMAGIKQIFEDKVINSGLMASAIIFADTGVGKSRLLDEFNKYAGPKSAIMRSKGSLKYEQEPYYLLAHAVDNYLSKVDLGDLEVKEIFSAISSDDLVEISKLLPQIEGMQPSGIAKKQSKSSLFKAMSNLLMAINKKHPLVFSFDDLQWADNASIEMLRYLIKYERKRNIFIAATVKKHLLNKDKESSLIQLVEDLHNSDNSMEVDLQNLGQRDTYEMIEAMFPGLKEAKELNNLVFDITKGNPAFIEEIFKSLAENRLMMYKDNSWSLRGDVASIDIPNSLEATIKKRLKNLDKETKELIVQAAVVGENFSVDLLKKIGQNNEGYIFEVMARAKRKHLVNETDKKGTFAFINNNISSTLYNELDEEERRALHEKIGRVLEAEHSGDLSNIAADLSLHFSKADAETVAAKYEKLLRARAAELFSPSDIAEYLEGVEPGVETAGEKQEIILEPITKIEISRLIKLIQSAVKNFQLYPPGSSIRSNFVRDIHQSLNLILAQVPKLQIVESGNSLVINGRRFSLREIQEFGEGDFISLMVESNIKILTFGRGAAEDEVGTLLDNISAAREDRASGKDSWKRLIKTKKLRNIKIDEFDYETLINPVSGKTKARKKFEDAMIMDFLLGKADQDNIDTKSFVSKLRSEPKKIAEAMNKIAIDTTKNDGRPEETLQSFTEGIRKIGAQITKETSDDIKVAIELSKVISELDWKWKNKFIRAKPKILGTKKENIIDDIIDKIPAEEIADIITRSYKEGVNNPLVVKDFIDKALPTKEKKEKAMPLIEEKLLELEPDKKVRDCLTGKDDWKSLPLDKRIDSVLTLPDDEFELFDINLLIGLLEELLSGNKIGDAKFLICSLLLKPLDKKPQMRKKIIESIKSFLKKEHRLEDRANLVLEILNSEVKQNVYADILKIVKEILQEYMAEIDVKTMYLKINEQRAFIYHLISSRIFNTMAKRMDPKNQQEAGIKACIKNFISEMAGLPNFLETTAFIFYHYSSGGISNMRNFLILIGEMNQAELVDIYFKKPEFISGTFDGYAMRKKVSEMLKAVGAPAIKRLRECFEENKEREASFMLLELAGHLKDESLIESVEPFTHNEDLELRRQAVLSLAEVNTPAAKEILSRVAKSDKNNYMRALAERCLAKK</sequence>
<dbReference type="InterPro" id="IPR016024">
    <property type="entry name" value="ARM-type_fold"/>
</dbReference>
<dbReference type="InterPro" id="IPR000160">
    <property type="entry name" value="GGDEF_dom"/>
</dbReference>
<dbReference type="SUPFAM" id="SSF48371">
    <property type="entry name" value="ARM repeat"/>
    <property type="match status" value="1"/>
</dbReference>
<feature type="domain" description="GGDEF" evidence="3">
    <location>
        <begin position="51"/>
        <end position="185"/>
    </location>
</feature>
<evidence type="ECO:0000259" key="3">
    <source>
        <dbReference type="PROSITE" id="PS50887"/>
    </source>
</evidence>
<protein>
    <recommendedName>
        <fullName evidence="1">diguanylate cyclase</fullName>
        <ecNumber evidence="1">2.7.7.65</ecNumber>
    </recommendedName>
</protein>
<dbReference type="SUPFAM" id="SSF55073">
    <property type="entry name" value="Nucleotide cyclase"/>
    <property type="match status" value="1"/>
</dbReference>
<dbReference type="PANTHER" id="PTHR45138:SF9">
    <property type="entry name" value="DIGUANYLATE CYCLASE DGCM-RELATED"/>
    <property type="match status" value="1"/>
</dbReference>
<dbReference type="Proteomes" id="UP000229641">
    <property type="component" value="Unassembled WGS sequence"/>
</dbReference>
<comment type="catalytic activity">
    <reaction evidence="2">
        <text>2 GTP = 3',3'-c-di-GMP + 2 diphosphate</text>
        <dbReference type="Rhea" id="RHEA:24898"/>
        <dbReference type="ChEBI" id="CHEBI:33019"/>
        <dbReference type="ChEBI" id="CHEBI:37565"/>
        <dbReference type="ChEBI" id="CHEBI:58805"/>
        <dbReference type="EC" id="2.7.7.65"/>
    </reaction>
</comment>